<sequence length="462" mass="51942">MVGFKHATVAFLLSATFAAQALGSDSAYIGLYQSSDWEPSFVKVTEENGQLFFHSFQGIAEIKLTSDDHMVLKHVYAKGKFGDLDDGQYQYIDYVDPTYTKRFHRIEPDENINISTAHRTSLLGEDISNSEQCSTDEFFEPTLSLQQKLTPLWKSIEKRRFGNINSILVAKNGELVAEHYFNGYHKDEKHTVQSVTKSIVSMLAGTAIDARAVESVNSPIAHYLPKYEKLFKHGKASITLKHTLSMTAGLEWDEWSKPYSDPTNVRLQQILSDDAVEFTIKQPLAHDPGSHYAYSGGFVDLTSEVIANATESEDAADYFRESPLAELCFDNAGWMSMLDGRPGAGGGMLLRPRDMLKLGQLMLDDGKWQGKQLLSQSWIEESTQSLNTVLGMGYGYYWWTRNYTHNYNDYAAVLALGWGDQSIIIIDELDLVIVTNGYNFAREPQTHRMVSQYILPAVLDGN</sequence>
<protein>
    <recommendedName>
        <fullName evidence="2">Beta-lactamase-related domain-containing protein</fullName>
    </recommendedName>
</protein>
<dbReference type="Gene3D" id="3.40.710.10">
    <property type="entry name" value="DD-peptidase/beta-lactamase superfamily"/>
    <property type="match status" value="1"/>
</dbReference>
<evidence type="ECO:0000256" key="1">
    <source>
        <dbReference type="SAM" id="SignalP"/>
    </source>
</evidence>
<dbReference type="PANTHER" id="PTHR43283">
    <property type="entry name" value="BETA-LACTAMASE-RELATED"/>
    <property type="match status" value="1"/>
</dbReference>
<dbReference type="InterPro" id="IPR012338">
    <property type="entry name" value="Beta-lactam/transpept-like"/>
</dbReference>
<dbReference type="AlphaFoldDB" id="A0A135I8Q8"/>
<comment type="caution">
    <text evidence="3">The sequence shown here is derived from an EMBL/GenBank/DDBJ whole genome shotgun (WGS) entry which is preliminary data.</text>
</comment>
<name>A0A135I8Q8_9GAMM</name>
<accession>A0A135I8Q8</accession>
<organism evidence="3 4">
    <name type="scientific">Enterovibrio coralii</name>
    <dbReference type="NCBI Taxonomy" id="294935"/>
    <lineage>
        <taxon>Bacteria</taxon>
        <taxon>Pseudomonadati</taxon>
        <taxon>Pseudomonadota</taxon>
        <taxon>Gammaproteobacteria</taxon>
        <taxon>Vibrionales</taxon>
        <taxon>Vibrionaceae</taxon>
        <taxon>Enterovibrio</taxon>
    </lineage>
</organism>
<dbReference type="InterPro" id="IPR001466">
    <property type="entry name" value="Beta-lactam-related"/>
</dbReference>
<dbReference type="InterPro" id="IPR050789">
    <property type="entry name" value="Diverse_Enzym_Activities"/>
</dbReference>
<dbReference type="Proteomes" id="UP000070529">
    <property type="component" value="Unassembled WGS sequence"/>
</dbReference>
<dbReference type="EMBL" id="LNTY01000033">
    <property type="protein sequence ID" value="KXF81842.1"/>
    <property type="molecule type" value="Genomic_DNA"/>
</dbReference>
<dbReference type="PANTHER" id="PTHR43283:SF7">
    <property type="entry name" value="BETA-LACTAMASE-RELATED DOMAIN-CONTAINING PROTEIN"/>
    <property type="match status" value="1"/>
</dbReference>
<feature type="chain" id="PRO_5007465779" description="Beta-lactamase-related domain-containing protein" evidence="1">
    <location>
        <begin position="22"/>
        <end position="462"/>
    </location>
</feature>
<dbReference type="Pfam" id="PF00144">
    <property type="entry name" value="Beta-lactamase"/>
    <property type="match status" value="1"/>
</dbReference>
<keyword evidence="1" id="KW-0732">Signal</keyword>
<reference evidence="3 4" key="1">
    <citation type="submission" date="2015-11" db="EMBL/GenBank/DDBJ databases">
        <title>Genomic Taxonomy of the Vibrionaceae.</title>
        <authorList>
            <person name="Gomez-Gil B."/>
            <person name="Enciso-Ibarra J."/>
        </authorList>
    </citation>
    <scope>NUCLEOTIDE SEQUENCE [LARGE SCALE GENOMIC DNA]</scope>
    <source>
        <strain evidence="3 4">CAIM 912</strain>
    </source>
</reference>
<feature type="domain" description="Beta-lactamase-related" evidence="2">
    <location>
        <begin position="166"/>
        <end position="434"/>
    </location>
</feature>
<dbReference type="SUPFAM" id="SSF56601">
    <property type="entry name" value="beta-lactamase/transpeptidase-like"/>
    <property type="match status" value="1"/>
</dbReference>
<dbReference type="OrthoDB" id="9814204at2"/>
<evidence type="ECO:0000259" key="2">
    <source>
        <dbReference type="Pfam" id="PF00144"/>
    </source>
</evidence>
<dbReference type="RefSeq" id="WP_067415383.1">
    <property type="nucleotide sequence ID" value="NZ_LNTY01000033.1"/>
</dbReference>
<dbReference type="STRING" id="294935.ATN88_20305"/>
<proteinExistence type="predicted"/>
<gene>
    <name evidence="3" type="ORF">ATN88_20305</name>
</gene>
<keyword evidence="4" id="KW-1185">Reference proteome</keyword>
<evidence type="ECO:0000313" key="4">
    <source>
        <dbReference type="Proteomes" id="UP000070529"/>
    </source>
</evidence>
<evidence type="ECO:0000313" key="3">
    <source>
        <dbReference type="EMBL" id="KXF81842.1"/>
    </source>
</evidence>
<feature type="signal peptide" evidence="1">
    <location>
        <begin position="1"/>
        <end position="21"/>
    </location>
</feature>